<proteinExistence type="predicted"/>
<name>A0A3S1CZK5_9CYAN</name>
<organism evidence="2 3">
    <name type="scientific">Dulcicalothrix desertica PCC 7102</name>
    <dbReference type="NCBI Taxonomy" id="232991"/>
    <lineage>
        <taxon>Bacteria</taxon>
        <taxon>Bacillati</taxon>
        <taxon>Cyanobacteriota</taxon>
        <taxon>Cyanophyceae</taxon>
        <taxon>Nostocales</taxon>
        <taxon>Calotrichaceae</taxon>
        <taxon>Dulcicalothrix</taxon>
    </lineage>
</organism>
<feature type="domain" description="PIN" evidence="1">
    <location>
        <begin position="8"/>
        <end position="126"/>
    </location>
</feature>
<dbReference type="EMBL" id="RSCL01000022">
    <property type="protein sequence ID" value="RUT00850.1"/>
    <property type="molecule type" value="Genomic_DNA"/>
</dbReference>
<reference evidence="2" key="1">
    <citation type="submission" date="2018-12" db="EMBL/GenBank/DDBJ databases">
        <authorList>
            <person name="Will S."/>
            <person name="Neumann-Schaal M."/>
            <person name="Henke P."/>
        </authorList>
    </citation>
    <scope>NUCLEOTIDE SEQUENCE</scope>
    <source>
        <strain evidence="2">PCC 7102</strain>
    </source>
</reference>
<comment type="caution">
    <text evidence="2">The sequence shown here is derived from an EMBL/GenBank/DDBJ whole genome shotgun (WGS) entry which is preliminary data.</text>
</comment>
<evidence type="ECO:0000313" key="2">
    <source>
        <dbReference type="EMBL" id="RUT00850.1"/>
    </source>
</evidence>
<evidence type="ECO:0000313" key="3">
    <source>
        <dbReference type="Proteomes" id="UP000271624"/>
    </source>
</evidence>
<dbReference type="InterPro" id="IPR002716">
    <property type="entry name" value="PIN_dom"/>
</dbReference>
<dbReference type="CDD" id="cd18692">
    <property type="entry name" value="PIN_VapC-like"/>
    <property type="match status" value="1"/>
</dbReference>
<dbReference type="AlphaFoldDB" id="A0A3S1CZK5"/>
<dbReference type="Proteomes" id="UP000271624">
    <property type="component" value="Unassembled WGS sequence"/>
</dbReference>
<dbReference type="Gene3D" id="3.40.50.1010">
    <property type="entry name" value="5'-nuclease"/>
    <property type="match status" value="1"/>
</dbReference>
<dbReference type="RefSeq" id="WP_233787351.1">
    <property type="nucleotide sequence ID" value="NZ_RSCL01000022.1"/>
</dbReference>
<protein>
    <submittedName>
        <fullName evidence="2">Ribonuclease VapC</fullName>
    </submittedName>
</protein>
<keyword evidence="3" id="KW-1185">Reference proteome</keyword>
<dbReference type="SUPFAM" id="SSF88723">
    <property type="entry name" value="PIN domain-like"/>
    <property type="match status" value="1"/>
</dbReference>
<sequence>MMSTQPCFIDSNVWLYRLMVDPNSNQTDEIRKRALAINLIDNSEAFVSTQVINEVCSVLYRKAAFNDEQIKRVIQSFYNRATEVKLNQEILENACNLRTQYSFSFWDGLIVSSALSTSATTLYSEDMQDGLFVEKKLTIINPFK</sequence>
<evidence type="ECO:0000259" key="1">
    <source>
        <dbReference type="Pfam" id="PF01850"/>
    </source>
</evidence>
<dbReference type="Pfam" id="PF01850">
    <property type="entry name" value="PIN"/>
    <property type="match status" value="1"/>
</dbReference>
<gene>
    <name evidence="2" type="primary">vapC</name>
    <name evidence="2" type="ORF">DSM106972_072590</name>
</gene>
<dbReference type="InterPro" id="IPR029060">
    <property type="entry name" value="PIN-like_dom_sf"/>
</dbReference>
<reference evidence="2" key="2">
    <citation type="journal article" date="2019" name="Genome Biol. Evol.">
        <title>Day and night: Metabolic profiles and evolutionary relationships of six axenic non-marine cyanobacteria.</title>
        <authorList>
            <person name="Will S.E."/>
            <person name="Henke P."/>
            <person name="Boedeker C."/>
            <person name="Huang S."/>
            <person name="Brinkmann H."/>
            <person name="Rohde M."/>
            <person name="Jarek M."/>
            <person name="Friedl T."/>
            <person name="Seufert S."/>
            <person name="Schumacher M."/>
            <person name="Overmann J."/>
            <person name="Neumann-Schaal M."/>
            <person name="Petersen J."/>
        </authorList>
    </citation>
    <scope>NUCLEOTIDE SEQUENCE [LARGE SCALE GENOMIC DNA]</scope>
    <source>
        <strain evidence="2">PCC 7102</strain>
    </source>
</reference>
<accession>A0A3S1CZK5</accession>